<dbReference type="RefSeq" id="WP_221364123.1">
    <property type="nucleotide sequence ID" value="NZ_JACIEV010000001.1"/>
</dbReference>
<organism evidence="1 2">
    <name type="scientific">Sphingomonas jinjuensis</name>
    <dbReference type="NCBI Taxonomy" id="535907"/>
    <lineage>
        <taxon>Bacteria</taxon>
        <taxon>Pseudomonadati</taxon>
        <taxon>Pseudomonadota</taxon>
        <taxon>Alphaproteobacteria</taxon>
        <taxon>Sphingomonadales</taxon>
        <taxon>Sphingomonadaceae</taxon>
        <taxon>Sphingomonas</taxon>
    </lineage>
</organism>
<dbReference type="Proteomes" id="UP000529795">
    <property type="component" value="Unassembled WGS sequence"/>
</dbReference>
<comment type="caution">
    <text evidence="1">The sequence shown here is derived from an EMBL/GenBank/DDBJ whole genome shotgun (WGS) entry which is preliminary data.</text>
</comment>
<evidence type="ECO:0000313" key="1">
    <source>
        <dbReference type="EMBL" id="MBB4152536.1"/>
    </source>
</evidence>
<evidence type="ECO:0000313" key="2">
    <source>
        <dbReference type="Proteomes" id="UP000529795"/>
    </source>
</evidence>
<keyword evidence="2" id="KW-1185">Reference proteome</keyword>
<proteinExistence type="predicted"/>
<accession>A0A840F8C3</accession>
<dbReference type="EMBL" id="JACIEV010000001">
    <property type="protein sequence ID" value="MBB4152536.1"/>
    <property type="molecule type" value="Genomic_DNA"/>
</dbReference>
<name>A0A840F8C3_9SPHN</name>
<protein>
    <recommendedName>
        <fullName evidence="3">Porin</fullName>
    </recommendedName>
</protein>
<dbReference type="AlphaFoldDB" id="A0A840F8C3"/>
<gene>
    <name evidence="1" type="ORF">GGQ80_000412</name>
</gene>
<evidence type="ECO:0008006" key="3">
    <source>
        <dbReference type="Google" id="ProtNLM"/>
    </source>
</evidence>
<reference evidence="1 2" key="1">
    <citation type="submission" date="2020-08" db="EMBL/GenBank/DDBJ databases">
        <title>Genomic Encyclopedia of Type Strains, Phase IV (KMG-IV): sequencing the most valuable type-strain genomes for metagenomic binning, comparative biology and taxonomic classification.</title>
        <authorList>
            <person name="Goeker M."/>
        </authorList>
    </citation>
    <scope>NUCLEOTIDE SEQUENCE [LARGE SCALE GENOMIC DNA]</scope>
    <source>
        <strain evidence="1 2">YC6723</strain>
    </source>
</reference>
<sequence>MIGARATVGIVVGALAVAGTLVAPAFGATEQTRARRVAAAPAGNAPRFNGTFTPAAADPRLAAVFARSGIDPDSFQFTPADLRSDRRAVTVAVRARSNRSAIAALGASRAQAQAPTVGIAPIAYNLGVSVGWKRFAVAGNATRIDTASLPGGREAADVAVTYNAGRASSRLAATADRPLEGASKLIEPPSSYSVDLSSSYSLTRNLDVTAGLRYRSDRERLTNLDTMRRDSQAVYLGTAFRF</sequence>